<sequence>MRRISNRSILTLPHEVISEILVHSLPVYPLCPPLTGLESPTRLLSVCRLFRKIGSSTPLLWRAFQVNDGTDSESVLIKRVHTWLARSGATPLSIRFDFDPDLMDRAVVSDLLTAIVDNHGISLVRGPAPLLKEMRIMVWEESLWDVYLVESVVHEIELNDVPRLRSVRFWDVECTVDSLPWSQLTSLTLQHKSLGQCLPLLTRATNLVRCSLGLCDEDPPMPVVVRLPFLETLILRSDSFYDPEANTPVTQFLAYFHVPAVKQLQVPRSFLSIDPVAYLEVFTTRCDCRIHSLCITAASDCEPDDFKGIVTADGQVIIIEDQDDSESWKEEGQ</sequence>
<comment type="caution">
    <text evidence="1">The sequence shown here is derived from an EMBL/GenBank/DDBJ whole genome shotgun (WGS) entry which is preliminary data.</text>
</comment>
<keyword evidence="2" id="KW-1185">Reference proteome</keyword>
<evidence type="ECO:0000313" key="2">
    <source>
        <dbReference type="Proteomes" id="UP000636479"/>
    </source>
</evidence>
<gene>
    <name evidence="1" type="ORF">MIND_01097500</name>
</gene>
<dbReference type="RefSeq" id="XP_037216938.1">
    <property type="nucleotide sequence ID" value="XM_037367544.1"/>
</dbReference>
<dbReference type="Proteomes" id="UP000636479">
    <property type="component" value="Unassembled WGS sequence"/>
</dbReference>
<dbReference type="EMBL" id="JACAZF010000009">
    <property type="protein sequence ID" value="KAF7295575.1"/>
    <property type="molecule type" value="Genomic_DNA"/>
</dbReference>
<dbReference type="GeneID" id="59350060"/>
<reference evidence="1" key="1">
    <citation type="submission" date="2020-05" db="EMBL/GenBank/DDBJ databases">
        <title>Mycena genomes resolve the evolution of fungal bioluminescence.</title>
        <authorList>
            <person name="Tsai I.J."/>
        </authorList>
    </citation>
    <scope>NUCLEOTIDE SEQUENCE</scope>
    <source>
        <strain evidence="1">171206Taipei</strain>
    </source>
</reference>
<dbReference type="AlphaFoldDB" id="A0A8H6SB88"/>
<proteinExistence type="predicted"/>
<protein>
    <submittedName>
        <fullName evidence="1">Zn(2)-C6 fungal-type domain-containing protein</fullName>
    </submittedName>
</protein>
<organism evidence="1 2">
    <name type="scientific">Mycena indigotica</name>
    <dbReference type="NCBI Taxonomy" id="2126181"/>
    <lineage>
        <taxon>Eukaryota</taxon>
        <taxon>Fungi</taxon>
        <taxon>Dikarya</taxon>
        <taxon>Basidiomycota</taxon>
        <taxon>Agaricomycotina</taxon>
        <taxon>Agaricomycetes</taxon>
        <taxon>Agaricomycetidae</taxon>
        <taxon>Agaricales</taxon>
        <taxon>Marasmiineae</taxon>
        <taxon>Mycenaceae</taxon>
        <taxon>Mycena</taxon>
    </lineage>
</organism>
<dbReference type="OrthoDB" id="3139566at2759"/>
<name>A0A8H6SB88_9AGAR</name>
<evidence type="ECO:0000313" key="1">
    <source>
        <dbReference type="EMBL" id="KAF7295575.1"/>
    </source>
</evidence>
<accession>A0A8H6SB88</accession>